<reference evidence="3" key="1">
    <citation type="submission" date="2022-10" db="EMBL/GenBank/DDBJ databases">
        <title>The complete genomes of actinobacterial strains from the NBC collection.</title>
        <authorList>
            <person name="Joergensen T.S."/>
            <person name="Alvarez Arevalo M."/>
            <person name="Sterndorff E.B."/>
            <person name="Faurdal D."/>
            <person name="Vuksanovic O."/>
            <person name="Mourched A.-S."/>
            <person name="Charusanti P."/>
            <person name="Shaw S."/>
            <person name="Blin K."/>
            <person name="Weber T."/>
        </authorList>
    </citation>
    <scope>NUCLEOTIDE SEQUENCE</scope>
    <source>
        <strain evidence="3">NBC_01436</strain>
    </source>
</reference>
<name>A0ABZ1ZE79_STRAQ</name>
<evidence type="ECO:0000313" key="3">
    <source>
        <dbReference type="EMBL" id="WUX35932.1"/>
    </source>
</evidence>
<feature type="compositionally biased region" description="Basic and acidic residues" evidence="1">
    <location>
        <begin position="8"/>
        <end position="21"/>
    </location>
</feature>
<gene>
    <name evidence="3" type="ORF">OG367_06645</name>
</gene>
<feature type="domain" description="PPM-type phosphatase" evidence="2">
    <location>
        <begin position="338"/>
        <end position="583"/>
    </location>
</feature>
<evidence type="ECO:0000259" key="2">
    <source>
        <dbReference type="Pfam" id="PF13672"/>
    </source>
</evidence>
<dbReference type="EMBL" id="CP109491">
    <property type="protein sequence ID" value="WUX35932.1"/>
    <property type="molecule type" value="Genomic_DNA"/>
</dbReference>
<keyword evidence="4" id="KW-1185">Reference proteome</keyword>
<accession>A0ABZ1ZE79</accession>
<protein>
    <submittedName>
        <fullName evidence="3">Protein phosphatase 2C domain-containing protein</fullName>
    </submittedName>
</protein>
<dbReference type="InterPro" id="IPR001932">
    <property type="entry name" value="PPM-type_phosphatase-like_dom"/>
</dbReference>
<feature type="compositionally biased region" description="Basic and acidic residues" evidence="1">
    <location>
        <begin position="55"/>
        <end position="70"/>
    </location>
</feature>
<sequence>MSQQGEKPAAHEDDWWRKLYDETAQDTGPGRAADSLDDRFDSVSDTVSSPVDSPVGDHRDTVRETVRDPYGDPYGDAYEDPFADRYEEPDADRYENPYAEAYRPPGQSRTEATRREPSPDPARGPATAPAAAPATAPDVPDPRSAWDPYAKRDRQPERAAYAVPEPEPEPEPHAGPERVVGPAAPVPPVPPTSAVPPVPPTSAVPPVPPGPVAPPVPPQAPPSLPVAPCTTAFPAPWEAPAGQPGPRTFAAPRVPEDPEPALVPDPSTPHGLPPDSAAADATDDRPAVGHLGDRPPTYDAEPAALPSATSENLDGLGPDTVLDGARYGTYTLRAASVRGDSARFRGEPRRDGLLTARFGAAESALVLVAVAGGRRAGEAAHLAAADACRWIGGAVARSHIRLSEDIRAGRRGDLKAGLHRLTDRTYGKLRARAAELGVEPDAYTASLRCLLLSADPDCRTRVFFGVGSGGLFRLRDGLWQDLEPFVPDGVAPQPGDEQEEGADADRLTMDLQIAAPPSPTAEGPARPTAEPFRFRASVALPGDTLLLCSNGLAEPMRGEAALPGELAERWGSAGPPGLPAFLADTQLRIKGYADDRTCAAVWEA</sequence>
<feature type="compositionally biased region" description="Low complexity" evidence="1">
    <location>
        <begin position="43"/>
        <end position="54"/>
    </location>
</feature>
<evidence type="ECO:0000313" key="4">
    <source>
        <dbReference type="Proteomes" id="UP001431926"/>
    </source>
</evidence>
<dbReference type="RefSeq" id="WP_329355197.1">
    <property type="nucleotide sequence ID" value="NZ_CP109490.1"/>
</dbReference>
<feature type="compositionally biased region" description="Pro residues" evidence="1">
    <location>
        <begin position="184"/>
        <end position="225"/>
    </location>
</feature>
<feature type="compositionally biased region" description="Basic and acidic residues" evidence="1">
    <location>
        <begin position="282"/>
        <end position="293"/>
    </location>
</feature>
<dbReference type="Proteomes" id="UP001431926">
    <property type="component" value="Chromosome"/>
</dbReference>
<evidence type="ECO:0000256" key="1">
    <source>
        <dbReference type="SAM" id="MobiDB-lite"/>
    </source>
</evidence>
<feature type="region of interest" description="Disordered" evidence="1">
    <location>
        <begin position="1"/>
        <end position="317"/>
    </location>
</feature>
<organism evidence="3 4">
    <name type="scientific">Streptomyces anulatus</name>
    <name type="common">Streptomyces chrysomallus</name>
    <dbReference type="NCBI Taxonomy" id="1892"/>
    <lineage>
        <taxon>Bacteria</taxon>
        <taxon>Bacillati</taxon>
        <taxon>Actinomycetota</taxon>
        <taxon>Actinomycetes</taxon>
        <taxon>Kitasatosporales</taxon>
        <taxon>Streptomycetaceae</taxon>
        <taxon>Streptomyces</taxon>
    </lineage>
</organism>
<feature type="compositionally biased region" description="Basic and acidic residues" evidence="1">
    <location>
        <begin position="82"/>
        <end position="95"/>
    </location>
</feature>
<dbReference type="Pfam" id="PF13672">
    <property type="entry name" value="PP2C_2"/>
    <property type="match status" value="1"/>
</dbReference>
<feature type="compositionally biased region" description="Low complexity" evidence="1">
    <location>
        <begin position="121"/>
        <end position="138"/>
    </location>
</feature>
<proteinExistence type="predicted"/>